<proteinExistence type="predicted"/>
<accession>A0ABY3QBI6</accession>
<keyword evidence="2" id="KW-1185">Reference proteome</keyword>
<evidence type="ECO:0000313" key="1">
    <source>
        <dbReference type="EMBL" id="UFW83227.1"/>
    </source>
</evidence>
<dbReference type="Proteomes" id="UP001430990">
    <property type="component" value="Chromosome"/>
</dbReference>
<dbReference type="EMBL" id="CP088100">
    <property type="protein sequence ID" value="UFW83227.1"/>
    <property type="molecule type" value="Genomic_DNA"/>
</dbReference>
<organism evidence="1 2">
    <name type="scientific">Bradyrhizobium barranii</name>
    <dbReference type="NCBI Taxonomy" id="2992140"/>
    <lineage>
        <taxon>Bacteria</taxon>
        <taxon>Pseudomonadati</taxon>
        <taxon>Pseudomonadota</taxon>
        <taxon>Alphaproteobacteria</taxon>
        <taxon>Hyphomicrobiales</taxon>
        <taxon>Nitrobacteraceae</taxon>
        <taxon>Bradyrhizobium</taxon>
    </lineage>
</organism>
<reference evidence="1" key="1">
    <citation type="submission" date="2021-11" db="EMBL/GenBank/DDBJ databases">
        <title>Australian commercial rhizobial inoculants.</title>
        <authorList>
            <person name="Kohlmeier M.G."/>
            <person name="O'Hara G.W."/>
            <person name="Colombi E."/>
            <person name="Ramsay J.P."/>
            <person name="Terpolilli J."/>
        </authorList>
    </citation>
    <scope>NUCLEOTIDE SEQUENCE</scope>
    <source>
        <strain evidence="1">CC829</strain>
    </source>
</reference>
<evidence type="ECO:0000313" key="2">
    <source>
        <dbReference type="Proteomes" id="UP001430990"/>
    </source>
</evidence>
<name>A0ABY3QBI6_9BRAD</name>
<protein>
    <submittedName>
        <fullName evidence="1">Uncharacterized protein</fullName>
    </submittedName>
</protein>
<gene>
    <name evidence="1" type="ORF">BjapCC829_24965</name>
</gene>
<sequence>MIVVDDDAAILKRMAHAVRRFSFEWSIRGSLTTNITPTMRALVWSTYVLALTIGPTFAQQISGTPGSPSATTTIDGKYLPNPPAPFGGTINMDAKDSKPYWPPTVVPPKGAPNVLLMSSLR</sequence>